<evidence type="ECO:0000313" key="1">
    <source>
        <dbReference type="EMBL" id="KAG9463078.1"/>
    </source>
</evidence>
<dbReference type="AlphaFoldDB" id="A0A8J6BML3"/>
<comment type="caution">
    <text evidence="1">The sequence shown here is derived from an EMBL/GenBank/DDBJ whole genome shotgun (WGS) entry which is preliminary data.</text>
</comment>
<proteinExistence type="predicted"/>
<dbReference type="EMBL" id="WNTK01008177">
    <property type="protein sequence ID" value="KAG9463078.1"/>
    <property type="molecule type" value="Genomic_DNA"/>
</dbReference>
<keyword evidence="2" id="KW-1185">Reference proteome</keyword>
<name>A0A8J6BML3_ELECQ</name>
<protein>
    <submittedName>
        <fullName evidence="1">Uncharacterized protein</fullName>
    </submittedName>
</protein>
<organism evidence="1 2">
    <name type="scientific">Eleutherodactylus coqui</name>
    <name type="common">Puerto Rican coqui</name>
    <dbReference type="NCBI Taxonomy" id="57060"/>
    <lineage>
        <taxon>Eukaryota</taxon>
        <taxon>Metazoa</taxon>
        <taxon>Chordata</taxon>
        <taxon>Craniata</taxon>
        <taxon>Vertebrata</taxon>
        <taxon>Euteleostomi</taxon>
        <taxon>Amphibia</taxon>
        <taxon>Batrachia</taxon>
        <taxon>Anura</taxon>
        <taxon>Neobatrachia</taxon>
        <taxon>Hyloidea</taxon>
        <taxon>Eleutherodactylidae</taxon>
        <taxon>Eleutherodactylinae</taxon>
        <taxon>Eleutherodactylus</taxon>
        <taxon>Eleutherodactylus</taxon>
    </lineage>
</organism>
<dbReference type="Proteomes" id="UP000770717">
    <property type="component" value="Unassembled WGS sequence"/>
</dbReference>
<gene>
    <name evidence="1" type="ORF">GDO78_022487</name>
</gene>
<evidence type="ECO:0000313" key="2">
    <source>
        <dbReference type="Proteomes" id="UP000770717"/>
    </source>
</evidence>
<sequence>MHTIKAIEKRGAVINNDVYVIHNTQQQNTAQEVVAIHQGDAMSSGWRSRPVCSPEMWRILPCLLFAPASNKHHHRGASYILECPHTDYE</sequence>
<accession>A0A8J6BML3</accession>
<reference evidence="1" key="1">
    <citation type="thesis" date="2020" institute="ProQuest LLC" country="789 East Eisenhower Parkway, Ann Arbor, MI, USA">
        <title>Comparative Genomics and Chromosome Evolution.</title>
        <authorList>
            <person name="Mudd A.B."/>
        </authorList>
    </citation>
    <scope>NUCLEOTIDE SEQUENCE</scope>
    <source>
        <strain evidence="1">HN-11 Male</strain>
        <tissue evidence="1">Kidney and liver</tissue>
    </source>
</reference>